<reference evidence="1 2" key="1">
    <citation type="submission" date="2022-11" db="EMBL/GenBank/DDBJ databases">
        <title>Minimal conservation of predation-associated metabolite biosynthetic gene clusters underscores biosynthetic potential of Myxococcota including descriptions for ten novel species: Archangium lansinium sp. nov., Myxococcus landrumus sp. nov., Nannocystis bai.</title>
        <authorList>
            <person name="Ahearne A."/>
            <person name="Stevens C."/>
            <person name="Dowd S."/>
        </authorList>
    </citation>
    <scope>NUCLEOTIDE SEQUENCE [LARGE SCALE GENOMIC DNA]</scope>
    <source>
        <strain evidence="1 2">NCELM</strain>
    </source>
</reference>
<evidence type="ECO:0000313" key="1">
    <source>
        <dbReference type="EMBL" id="MDC0671654.1"/>
    </source>
</evidence>
<comment type="caution">
    <text evidence="1">The sequence shown here is derived from an EMBL/GenBank/DDBJ whole genome shotgun (WGS) entry which is preliminary data.</text>
</comment>
<dbReference type="SUPFAM" id="SSF159501">
    <property type="entry name" value="EreA/ChaN-like"/>
    <property type="match status" value="1"/>
</dbReference>
<dbReference type="Gene3D" id="1.20.1440.30">
    <property type="entry name" value="Biosynthetic Protein domain"/>
    <property type="match status" value="1"/>
</dbReference>
<dbReference type="PANTHER" id="PTHR31299:SF0">
    <property type="entry name" value="ESTERASE, PUTATIVE (AFU_ORTHOLOGUE AFUA_1G05850)-RELATED"/>
    <property type="match status" value="1"/>
</dbReference>
<dbReference type="Proteomes" id="UP001217838">
    <property type="component" value="Unassembled WGS sequence"/>
</dbReference>
<dbReference type="EMBL" id="JAQNDN010000017">
    <property type="protein sequence ID" value="MDC0671654.1"/>
    <property type="molecule type" value="Genomic_DNA"/>
</dbReference>
<gene>
    <name evidence="1" type="ORF">POL58_28160</name>
</gene>
<dbReference type="InterPro" id="IPR014622">
    <property type="entry name" value="UCP036794_erythomycin"/>
</dbReference>
<proteinExistence type="predicted"/>
<dbReference type="Gene3D" id="3.30.1870.10">
    <property type="entry name" value="EreA-like, domain 2"/>
    <property type="match status" value="1"/>
</dbReference>
<dbReference type="CDD" id="cd14728">
    <property type="entry name" value="Ere-like"/>
    <property type="match status" value="1"/>
</dbReference>
<dbReference type="PANTHER" id="PTHR31299">
    <property type="entry name" value="ESTERASE, PUTATIVE (AFU_ORTHOLOGUE AFUA_1G05850)-RELATED"/>
    <property type="match status" value="1"/>
</dbReference>
<sequence length="448" mass="50307">MAIGNDERLRRAVSAIAQPLTGAPTDFDRALERIGDASCVLIGEASHGTHEFYRLRAALTRRLIREKGFAAVVAEADWPDAYRVNRYVHGRGGDGDAIESLADFKRFPAWMWRNADVLDFVGWLRTHNDGLPAAAQVGFYGLDLYSLHGSIGAVLDYLDREDPEAARRARDRYACFEDIAEEPQRYGYAVAFGFSKGCEDAVVSQLVELQRSRDERLRKDGLVAADEFFHAEQNARVVANAERYYRSMFGGRVSSWNLRDQHMADTFEALRVRLGERRGEPAKLVVWAHNSHVGDARASEVGAAGEHTLGQLVRQRHPADTVLIGFTTHTGTVTAASDWGGPAERMRVRPSLPASYERLFHELGLPGFFLDLRDLGEAAGGLVESRLHRAIGVIYHPRTERMSHYFETRLPRQYDAVFHVDQTRALEPLERTARWDRSEAPETYPSGV</sequence>
<accession>A0ABT5BDS2</accession>
<dbReference type="InterPro" id="IPR052036">
    <property type="entry name" value="Hydrolase/PRTase-associated"/>
</dbReference>
<name>A0ABT5BDS2_9BACT</name>
<dbReference type="Pfam" id="PF05139">
    <property type="entry name" value="Erythro_esteras"/>
    <property type="match status" value="1"/>
</dbReference>
<dbReference type="RefSeq" id="WP_272002198.1">
    <property type="nucleotide sequence ID" value="NZ_JAQNDN010000017.1"/>
</dbReference>
<evidence type="ECO:0000313" key="2">
    <source>
        <dbReference type="Proteomes" id="UP001217838"/>
    </source>
</evidence>
<protein>
    <submittedName>
        <fullName evidence="1">Erythromycin esterase family protein</fullName>
    </submittedName>
</protein>
<dbReference type="InterPro" id="IPR007815">
    <property type="entry name" value="Emycin_Estase"/>
</dbReference>
<organism evidence="1 2">
    <name type="scientific">Nannocystis radixulma</name>
    <dbReference type="NCBI Taxonomy" id="2995305"/>
    <lineage>
        <taxon>Bacteria</taxon>
        <taxon>Pseudomonadati</taxon>
        <taxon>Myxococcota</taxon>
        <taxon>Polyangia</taxon>
        <taxon>Nannocystales</taxon>
        <taxon>Nannocystaceae</taxon>
        <taxon>Nannocystis</taxon>
    </lineage>
</organism>
<dbReference type="PIRSF" id="PIRSF036794">
    <property type="entry name" value="UCP_erythr_ester"/>
    <property type="match status" value="1"/>
</dbReference>
<keyword evidence="2" id="KW-1185">Reference proteome</keyword>
<dbReference type="Gene3D" id="3.40.1660.10">
    <property type="entry name" value="EreA-like (biosynthetic domain)"/>
    <property type="match status" value="1"/>
</dbReference>